<dbReference type="EMBL" id="JAAMYB010000028">
    <property type="protein sequence ID" value="MCD3196155.1"/>
    <property type="molecule type" value="Genomic_DNA"/>
</dbReference>
<dbReference type="RefSeq" id="WP_003379504.1">
    <property type="nucleotide sequence ID" value="NZ_JAAMYB010000028.1"/>
</dbReference>
<dbReference type="AlphaFoldDB" id="A0A9Q3VC27"/>
<evidence type="ECO:0000313" key="2">
    <source>
        <dbReference type="Proteomes" id="UP000813637"/>
    </source>
</evidence>
<comment type="caution">
    <text evidence="1">The sequence shown here is derived from an EMBL/GenBank/DDBJ whole genome shotgun (WGS) entry which is preliminary data.</text>
</comment>
<dbReference type="SUPFAM" id="SSF46785">
    <property type="entry name" value="Winged helix' DNA-binding domain"/>
    <property type="match status" value="1"/>
</dbReference>
<proteinExistence type="predicted"/>
<reference evidence="1" key="1">
    <citation type="submission" date="2020-02" db="EMBL/GenBank/DDBJ databases">
        <authorList>
            <person name="Fillo S."/>
            <person name="Giordani F."/>
            <person name="Tonon E."/>
            <person name="Drigo I."/>
            <person name="Anselmo A."/>
            <person name="Fortunato A."/>
            <person name="Bano L."/>
            <person name="Lista F."/>
        </authorList>
    </citation>
    <scope>NUCLEOTIDE SEQUENCE</scope>
    <source>
        <strain evidence="1">IZSVe-TV_9877_3_12</strain>
    </source>
</reference>
<evidence type="ECO:0000313" key="1">
    <source>
        <dbReference type="EMBL" id="MCD3196155.1"/>
    </source>
</evidence>
<protein>
    <submittedName>
        <fullName evidence="1">Uncharacterized protein</fullName>
    </submittedName>
</protein>
<organism evidence="1 2">
    <name type="scientific">Clostridium botulinum C</name>
    <dbReference type="NCBI Taxonomy" id="36828"/>
    <lineage>
        <taxon>Bacteria</taxon>
        <taxon>Bacillati</taxon>
        <taxon>Bacillota</taxon>
        <taxon>Clostridia</taxon>
        <taxon>Eubacteriales</taxon>
        <taxon>Clostridiaceae</taxon>
        <taxon>Clostridium</taxon>
    </lineage>
</organism>
<accession>A0A9Q3VC27</accession>
<dbReference type="Proteomes" id="UP000813637">
    <property type="component" value="Unassembled WGS sequence"/>
</dbReference>
<sequence>MDKLDIMQKQKKFFKVVYGDLVGEGNNLKENYIRLYQAKDDFSKVEFFNNIDDLIQYTSNRSYGINTYFTLATTNGESGQEKDLLYRTVLGFDFDKKDLSEDFSYKDIIERFKSIGLWYHALVDSGHGFHAYVCIEPNTDIKKVMELQKAIGKLLGADLNALKSTQVLRVPYTYNIKDKPKRVNIINMFDKNTIKRYNIDKLYNRFCNSVKDVENKGTQYILNNTNIPTCIQDILNNGSPEGKRYEDLQKIVVSLRDRNKTLNDIKQVCKEWAYKSNYRDSLNHRIDNIYNNLKYVSMECKKCKHSKECFNKIESDFNYSDCEILLKMSETHTSKLKASNRKGAKVMKGNDLLIYCILKNHTDGLYKDEIVKELTYKNKCRLSDKTLRDTLKSLQENGFIEVNTIDRKKLYKLKDIRSKIELTYNISYGATYECVKGAISTDELRLYNYMRYLHNKQQREDPKVLKGNLFQFKQTDLAKDLGVTQPRISDMINNLLEEKIISIWYRQPSKFNGFDFYIYRLNY</sequence>
<reference evidence="1" key="2">
    <citation type="journal article" date="2021" name="Microorganisms">
        <title>Extensive Genome Exploration of Clostridium botulinum Group III Field Strains.</title>
        <authorList>
            <person name="Fillo S."/>
            <person name="Giordani F."/>
            <person name="Tonon E."/>
            <person name="Drigo I."/>
            <person name="Anselmo A."/>
            <person name="Fortunato A."/>
            <person name="Lista F."/>
            <person name="Bano L."/>
        </authorList>
    </citation>
    <scope>NUCLEOTIDE SEQUENCE</scope>
    <source>
        <strain evidence="1">IZSVe-TV_9877_3_12</strain>
    </source>
</reference>
<dbReference type="InterPro" id="IPR036390">
    <property type="entry name" value="WH_DNA-bd_sf"/>
</dbReference>
<gene>
    <name evidence="1" type="ORF">G8S53_12945</name>
</gene>
<name>A0A9Q3VC27_CLOBO</name>